<keyword evidence="2" id="KW-0645">Protease</keyword>
<organism evidence="7 8">
    <name type="scientific">Actinomadura namibiensis</name>
    <dbReference type="NCBI Taxonomy" id="182080"/>
    <lineage>
        <taxon>Bacteria</taxon>
        <taxon>Bacillati</taxon>
        <taxon>Actinomycetota</taxon>
        <taxon>Actinomycetes</taxon>
        <taxon>Streptosporangiales</taxon>
        <taxon>Thermomonosporaceae</taxon>
        <taxon>Actinomadura</taxon>
    </lineage>
</organism>
<dbReference type="Gene3D" id="1.10.530.10">
    <property type="match status" value="1"/>
</dbReference>
<accession>A0A7W3LWJ6</accession>
<dbReference type="InterPro" id="IPR038765">
    <property type="entry name" value="Papain-like_cys_pep_sf"/>
</dbReference>
<dbReference type="Proteomes" id="UP000572680">
    <property type="component" value="Unassembled WGS sequence"/>
</dbReference>
<dbReference type="PANTHER" id="PTHR47359:SF3">
    <property type="entry name" value="NLP_P60 DOMAIN-CONTAINING PROTEIN-RELATED"/>
    <property type="match status" value="1"/>
</dbReference>
<sequence length="323" mass="34353">MLKAAACLCAAALALPLALVFLITAKGGTPVAGAPTALAKRDIPPAYLRWYLDAARTCPGLSWSSLAVIGKVESDHGRSNLPGVHSGENHAGAGGPMQFLGPTWAAYGVDANHDGRADRYDPADAIYGAARYLCANGAGKGGKWLYRAIWHYNHADWYVRKVLEMAKRYAASMAMLASGRGAVALRAAPRWLGAPSFWGGGPNGPSYGIAHGAHIKGFDCSGLAQYTWAQSGVRIDRVAAAQYDDGPHVPRSQLEPGDLLFFAHNPRRPDSIHRVGIYAGGGRMLHAPQTGDVVRIAQFTGNPYRERQYVGATRPAASRSHSA</sequence>
<dbReference type="PANTHER" id="PTHR47359">
    <property type="entry name" value="PEPTIDOGLYCAN DL-ENDOPEPTIDASE CWLO"/>
    <property type="match status" value="1"/>
</dbReference>
<evidence type="ECO:0000256" key="2">
    <source>
        <dbReference type="ARBA" id="ARBA00022670"/>
    </source>
</evidence>
<evidence type="ECO:0000256" key="3">
    <source>
        <dbReference type="ARBA" id="ARBA00022801"/>
    </source>
</evidence>
<evidence type="ECO:0000256" key="4">
    <source>
        <dbReference type="ARBA" id="ARBA00022807"/>
    </source>
</evidence>
<dbReference type="AlphaFoldDB" id="A0A7W3LWJ6"/>
<dbReference type="GO" id="GO:0008234">
    <property type="term" value="F:cysteine-type peptidase activity"/>
    <property type="evidence" value="ECO:0007669"/>
    <property type="project" value="UniProtKB-KW"/>
</dbReference>
<proteinExistence type="inferred from homology"/>
<feature type="chain" id="PRO_5039342544" description="NlpC/P60 domain-containing protein" evidence="5">
    <location>
        <begin position="26"/>
        <end position="323"/>
    </location>
</feature>
<dbReference type="Gene3D" id="3.90.1720.10">
    <property type="entry name" value="endopeptidase domain like (from Nostoc punctiforme)"/>
    <property type="match status" value="1"/>
</dbReference>
<keyword evidence="4" id="KW-0788">Thiol protease</keyword>
<dbReference type="InterPro" id="IPR023346">
    <property type="entry name" value="Lysozyme-like_dom_sf"/>
</dbReference>
<evidence type="ECO:0000313" key="7">
    <source>
        <dbReference type="EMBL" id="MBA8955643.1"/>
    </source>
</evidence>
<dbReference type="InterPro" id="IPR051794">
    <property type="entry name" value="PG_Endopeptidase_C40"/>
</dbReference>
<name>A0A7W3LWJ6_ACTNM</name>
<keyword evidence="3" id="KW-0378">Hydrolase</keyword>
<comment type="similarity">
    <text evidence="1">Belongs to the peptidase C40 family.</text>
</comment>
<evidence type="ECO:0000256" key="1">
    <source>
        <dbReference type="ARBA" id="ARBA00007074"/>
    </source>
</evidence>
<dbReference type="SUPFAM" id="SSF54001">
    <property type="entry name" value="Cysteine proteinases"/>
    <property type="match status" value="1"/>
</dbReference>
<evidence type="ECO:0000256" key="5">
    <source>
        <dbReference type="SAM" id="SignalP"/>
    </source>
</evidence>
<keyword evidence="8" id="KW-1185">Reference proteome</keyword>
<dbReference type="EMBL" id="JACJIA010000012">
    <property type="protein sequence ID" value="MBA8955643.1"/>
    <property type="molecule type" value="Genomic_DNA"/>
</dbReference>
<evidence type="ECO:0000313" key="8">
    <source>
        <dbReference type="Proteomes" id="UP000572680"/>
    </source>
</evidence>
<dbReference type="Pfam" id="PF13406">
    <property type="entry name" value="SLT_2"/>
    <property type="match status" value="1"/>
</dbReference>
<dbReference type="InterPro" id="IPR000064">
    <property type="entry name" value="NLP_P60_dom"/>
</dbReference>
<evidence type="ECO:0000259" key="6">
    <source>
        <dbReference type="PROSITE" id="PS51935"/>
    </source>
</evidence>
<dbReference type="CDD" id="cd13399">
    <property type="entry name" value="Slt35-like"/>
    <property type="match status" value="1"/>
</dbReference>
<dbReference type="RefSeq" id="WP_182847618.1">
    <property type="nucleotide sequence ID" value="NZ_BAAALP010000152.1"/>
</dbReference>
<dbReference type="PROSITE" id="PS51935">
    <property type="entry name" value="NLPC_P60"/>
    <property type="match status" value="1"/>
</dbReference>
<comment type="caution">
    <text evidence="7">The sequence shown here is derived from an EMBL/GenBank/DDBJ whole genome shotgun (WGS) entry which is preliminary data.</text>
</comment>
<reference evidence="7 8" key="1">
    <citation type="submission" date="2020-08" db="EMBL/GenBank/DDBJ databases">
        <title>Genomic Encyclopedia of Type Strains, Phase IV (KMG-IV): sequencing the most valuable type-strain genomes for metagenomic binning, comparative biology and taxonomic classification.</title>
        <authorList>
            <person name="Goeker M."/>
        </authorList>
    </citation>
    <scope>NUCLEOTIDE SEQUENCE [LARGE SCALE GENOMIC DNA]</scope>
    <source>
        <strain evidence="7 8">DSM 44197</strain>
    </source>
</reference>
<feature type="signal peptide" evidence="5">
    <location>
        <begin position="1"/>
        <end position="25"/>
    </location>
</feature>
<protein>
    <recommendedName>
        <fullName evidence="6">NlpC/P60 domain-containing protein</fullName>
    </recommendedName>
</protein>
<keyword evidence="5" id="KW-0732">Signal</keyword>
<dbReference type="Pfam" id="PF00877">
    <property type="entry name" value="NLPC_P60"/>
    <property type="match status" value="1"/>
</dbReference>
<dbReference type="SUPFAM" id="SSF53955">
    <property type="entry name" value="Lysozyme-like"/>
    <property type="match status" value="1"/>
</dbReference>
<dbReference type="GO" id="GO:0006508">
    <property type="term" value="P:proteolysis"/>
    <property type="evidence" value="ECO:0007669"/>
    <property type="project" value="UniProtKB-KW"/>
</dbReference>
<dbReference type="InterPro" id="IPR031304">
    <property type="entry name" value="SLT_2"/>
</dbReference>
<gene>
    <name evidence="7" type="ORF">HNR61_007319</name>
</gene>
<feature type="domain" description="NlpC/P60" evidence="6">
    <location>
        <begin position="178"/>
        <end position="316"/>
    </location>
</feature>